<feature type="signal peptide" evidence="11">
    <location>
        <begin position="1"/>
        <end position="25"/>
    </location>
</feature>
<comment type="subcellular location">
    <subcellularLocation>
        <location evidence="1">Membrane</location>
        <topology evidence="1">Multi-pass membrane protein</topology>
    </subcellularLocation>
</comment>
<gene>
    <name evidence="13" type="ORF">PoB_004224900</name>
</gene>
<evidence type="ECO:0000313" key="13">
    <source>
        <dbReference type="EMBL" id="GFO15744.1"/>
    </source>
</evidence>
<dbReference type="InterPro" id="IPR002455">
    <property type="entry name" value="GPCR3_GABA-B"/>
</dbReference>
<dbReference type="Pfam" id="PF01094">
    <property type="entry name" value="ANF_receptor"/>
    <property type="match status" value="1"/>
</dbReference>
<dbReference type="InterPro" id="IPR028082">
    <property type="entry name" value="Peripla_BP_I"/>
</dbReference>
<feature type="domain" description="G-protein coupled receptors family 3 profile" evidence="12">
    <location>
        <begin position="491"/>
        <end position="740"/>
    </location>
</feature>
<keyword evidence="14" id="KW-1185">Reference proteome</keyword>
<feature type="transmembrane region" description="Helical" evidence="10">
    <location>
        <begin position="494"/>
        <end position="513"/>
    </location>
</feature>
<feature type="transmembrane region" description="Helical" evidence="10">
    <location>
        <begin position="457"/>
        <end position="482"/>
    </location>
</feature>
<keyword evidence="2 10" id="KW-0812">Transmembrane</keyword>
<feature type="coiled-coil region" evidence="9">
    <location>
        <begin position="744"/>
        <end position="785"/>
    </location>
</feature>
<evidence type="ECO:0000256" key="1">
    <source>
        <dbReference type="ARBA" id="ARBA00004141"/>
    </source>
</evidence>
<feature type="transmembrane region" description="Helical" evidence="10">
    <location>
        <begin position="630"/>
        <end position="653"/>
    </location>
</feature>
<keyword evidence="7" id="KW-0325">Glycoprotein</keyword>
<sequence>MFGGGQKQRFAVVLLLLLLLQPDLGGSEVTKNKTLTIGGIFPMSGSWAGGVACQPAVQMALEDVNNQTDILPDYKLEMQSDDSQCKPGLGTKVLYKLLYNQPTKLLVLCGCSIVSTFVAQAAKMWKLVVLSYGGSSPALSNRERFPTFFRTHPSGTLHNPIRLKVFKKFHWNRISTIQETQEIFTSTIEDLEKRVKEAGMDIAVRQSFLTDPTNAVRNLRRQDARIIVGVFYEDMARRVFCQAYKEKLYGKKYVWFIIGWYPDNWYKVKDDRHNCTVEQLEEALEGHFTTEAIILHQEPSMTEVGMTAQQFTERLNTMLNTTDTSSITGYPEAPLAYDAVWAMAFAFHKAAAKLAERGMNLEDFDYNNEEITNAIYSAMNSTKFLGISGNVAFSAKGDRIAWTQVEQFINGSYMKLGVYDAVADNLTWYNKEKWLGGRPPPDHTRVIDHLRVVSRTLYFSMCGLAAVGIMAGLLCLLFNYSNKHRQCVAFSQPAINNLTVLGCMLCLGCIVLLGLDGKFVTEHQYPVVCQVRAWLLSLGFTLSYGSMFSKIWTVHQMTTSRKKNRNGVQIWELFIVLGTLIALDVSVLTAWQVMDPLQRRLETFSRIQPTNTEDDIELRPQLEHCHSENLTVWLSVLFGYKGILLIFGIFLAYETRSVKLKQVNDSRFVGMSIYNVVVLCVITAPISLIIGNQEDATFAFVSLAIVLCSFLSMGLIFVPKVKEILQHPRRDGQEVKNLTDSLVSREEEERHQKMLEENEQLKKQIAEMEEKVRELNHKLQEKTRKFNSAANSTTATTTLSASSDNAYISRATGTTTNISTTAATAPNCITNSVHAKGHTGVPALPVNRNHTHWIGSVNQYPEVNPNKSTIAVELHSPTSSGSSVEHPDSNLIDLREATSLCDGKRIIPTDPVAVLDTDAQDALLAKESNRANFNGRGNLQGSHVTQRLASSN</sequence>
<evidence type="ECO:0000313" key="14">
    <source>
        <dbReference type="Proteomes" id="UP000735302"/>
    </source>
</evidence>
<dbReference type="CDD" id="cd15291">
    <property type="entry name" value="7tmC_GABA-B-R1"/>
    <property type="match status" value="1"/>
</dbReference>
<evidence type="ECO:0000256" key="7">
    <source>
        <dbReference type="ARBA" id="ARBA00023180"/>
    </source>
</evidence>
<dbReference type="GO" id="GO:0004965">
    <property type="term" value="F:G protein-coupled GABA receptor activity"/>
    <property type="evidence" value="ECO:0007669"/>
    <property type="project" value="InterPro"/>
</dbReference>
<protein>
    <submittedName>
        <fullName evidence="13">Metabotropic gamma-aminobutyric acid receptor</fullName>
    </submittedName>
</protein>
<evidence type="ECO:0000256" key="9">
    <source>
        <dbReference type="SAM" id="Coils"/>
    </source>
</evidence>
<evidence type="ECO:0000256" key="8">
    <source>
        <dbReference type="ARBA" id="ARBA00023224"/>
    </source>
</evidence>
<feature type="chain" id="PRO_5043584948" evidence="11">
    <location>
        <begin position="26"/>
        <end position="952"/>
    </location>
</feature>
<feature type="transmembrane region" description="Helical" evidence="10">
    <location>
        <begin position="573"/>
        <end position="594"/>
    </location>
</feature>
<name>A0AAV4BAK5_9GAST</name>
<dbReference type="CDD" id="cd06366">
    <property type="entry name" value="PBP1_GABAb_receptor"/>
    <property type="match status" value="1"/>
</dbReference>
<feature type="transmembrane region" description="Helical" evidence="10">
    <location>
        <begin position="533"/>
        <end position="552"/>
    </location>
</feature>
<reference evidence="13 14" key="1">
    <citation type="journal article" date="2021" name="Elife">
        <title>Chloroplast acquisition without the gene transfer in kleptoplastic sea slugs, Plakobranchus ocellatus.</title>
        <authorList>
            <person name="Maeda T."/>
            <person name="Takahashi S."/>
            <person name="Yoshida T."/>
            <person name="Shimamura S."/>
            <person name="Takaki Y."/>
            <person name="Nagai Y."/>
            <person name="Toyoda A."/>
            <person name="Suzuki Y."/>
            <person name="Arimoto A."/>
            <person name="Ishii H."/>
            <person name="Satoh N."/>
            <person name="Nishiyama T."/>
            <person name="Hasebe M."/>
            <person name="Maruyama T."/>
            <person name="Minagawa J."/>
            <person name="Obokata J."/>
            <person name="Shigenobu S."/>
        </authorList>
    </citation>
    <scope>NUCLEOTIDE SEQUENCE [LARGE SCALE GENOMIC DNA]</scope>
</reference>
<dbReference type="EMBL" id="BLXT01004630">
    <property type="protein sequence ID" value="GFO15744.1"/>
    <property type="molecule type" value="Genomic_DNA"/>
</dbReference>
<accession>A0AAV4BAK5</accession>
<keyword evidence="4" id="KW-0297">G-protein coupled receptor</keyword>
<evidence type="ECO:0000256" key="2">
    <source>
        <dbReference type="ARBA" id="ARBA00022692"/>
    </source>
</evidence>
<dbReference type="FunFam" id="3.40.50.2300:FF:000056">
    <property type="entry name" value="Gamma-aminobutyric acid type B receptor subunit 1"/>
    <property type="match status" value="1"/>
</dbReference>
<dbReference type="PANTHER" id="PTHR10519:SF77">
    <property type="entry name" value="GAMMA-AMINOBUTYRIC ACID TYPE B RECEPTOR SUBUNIT 1"/>
    <property type="match status" value="1"/>
</dbReference>
<evidence type="ECO:0000256" key="4">
    <source>
        <dbReference type="ARBA" id="ARBA00023040"/>
    </source>
</evidence>
<evidence type="ECO:0000256" key="10">
    <source>
        <dbReference type="SAM" id="Phobius"/>
    </source>
</evidence>
<keyword evidence="6 13" id="KW-0675">Receptor</keyword>
<dbReference type="InterPro" id="IPR002456">
    <property type="entry name" value="GPCR_3_GABA_rcpt_B1"/>
</dbReference>
<feature type="transmembrane region" description="Helical" evidence="10">
    <location>
        <begin position="673"/>
        <end position="690"/>
    </location>
</feature>
<dbReference type="InterPro" id="IPR001828">
    <property type="entry name" value="ANF_lig-bd_rcpt"/>
</dbReference>
<keyword evidence="5 10" id="KW-0472">Membrane</keyword>
<dbReference type="GO" id="GO:0038039">
    <property type="term" value="C:G protein-coupled receptor heterodimeric complex"/>
    <property type="evidence" value="ECO:0007669"/>
    <property type="project" value="TreeGrafter"/>
</dbReference>
<evidence type="ECO:0000256" key="11">
    <source>
        <dbReference type="SAM" id="SignalP"/>
    </source>
</evidence>
<dbReference type="PROSITE" id="PS50259">
    <property type="entry name" value="G_PROTEIN_RECEP_F3_4"/>
    <property type="match status" value="1"/>
</dbReference>
<evidence type="ECO:0000256" key="6">
    <source>
        <dbReference type="ARBA" id="ARBA00023170"/>
    </source>
</evidence>
<evidence type="ECO:0000256" key="5">
    <source>
        <dbReference type="ARBA" id="ARBA00023136"/>
    </source>
</evidence>
<feature type="transmembrane region" description="Helical" evidence="10">
    <location>
        <begin position="696"/>
        <end position="718"/>
    </location>
</feature>
<dbReference type="Gene3D" id="3.40.50.2300">
    <property type="match status" value="2"/>
</dbReference>
<keyword evidence="11" id="KW-0732">Signal</keyword>
<keyword evidence="3 10" id="KW-1133">Transmembrane helix</keyword>
<comment type="caution">
    <text evidence="13">The sequence shown here is derived from an EMBL/GenBank/DDBJ whole genome shotgun (WGS) entry which is preliminary data.</text>
</comment>
<dbReference type="InterPro" id="IPR017978">
    <property type="entry name" value="GPCR_3_C"/>
</dbReference>
<dbReference type="SUPFAM" id="SSF53822">
    <property type="entry name" value="Periplasmic binding protein-like I"/>
    <property type="match status" value="1"/>
</dbReference>
<dbReference type="GO" id="GO:0007214">
    <property type="term" value="P:gamma-aminobutyric acid signaling pathway"/>
    <property type="evidence" value="ECO:0007669"/>
    <property type="project" value="TreeGrafter"/>
</dbReference>
<dbReference type="PRINTS" id="PR01176">
    <property type="entry name" value="GABABRECEPTR"/>
</dbReference>
<keyword evidence="9" id="KW-0175">Coiled coil</keyword>
<evidence type="ECO:0000259" key="12">
    <source>
        <dbReference type="PROSITE" id="PS50259"/>
    </source>
</evidence>
<keyword evidence="8" id="KW-0807">Transducer</keyword>
<evidence type="ECO:0000256" key="3">
    <source>
        <dbReference type="ARBA" id="ARBA00022989"/>
    </source>
</evidence>
<proteinExistence type="predicted"/>
<dbReference type="Pfam" id="PF00003">
    <property type="entry name" value="7tm_3"/>
    <property type="match status" value="1"/>
</dbReference>
<organism evidence="13 14">
    <name type="scientific">Plakobranchus ocellatus</name>
    <dbReference type="NCBI Taxonomy" id="259542"/>
    <lineage>
        <taxon>Eukaryota</taxon>
        <taxon>Metazoa</taxon>
        <taxon>Spiralia</taxon>
        <taxon>Lophotrochozoa</taxon>
        <taxon>Mollusca</taxon>
        <taxon>Gastropoda</taxon>
        <taxon>Heterobranchia</taxon>
        <taxon>Euthyneura</taxon>
        <taxon>Panpulmonata</taxon>
        <taxon>Sacoglossa</taxon>
        <taxon>Placobranchoidea</taxon>
        <taxon>Plakobranchidae</taxon>
        <taxon>Plakobranchus</taxon>
    </lineage>
</organism>
<dbReference type="PANTHER" id="PTHR10519">
    <property type="entry name" value="GABA-B RECEPTOR"/>
    <property type="match status" value="1"/>
</dbReference>
<dbReference type="PRINTS" id="PR01177">
    <property type="entry name" value="GABAB1RECPTR"/>
</dbReference>
<dbReference type="AlphaFoldDB" id="A0AAV4BAK5"/>
<dbReference type="Proteomes" id="UP000735302">
    <property type="component" value="Unassembled WGS sequence"/>
</dbReference>